<evidence type="ECO:0000313" key="21">
    <source>
        <dbReference type="Proteomes" id="UP000050331"/>
    </source>
</evidence>
<evidence type="ECO:0000256" key="17">
    <source>
        <dbReference type="ARBA" id="ARBA00048623"/>
    </source>
</evidence>
<evidence type="ECO:0000256" key="14">
    <source>
        <dbReference type="ARBA" id="ARBA00025228"/>
    </source>
</evidence>
<dbReference type="HAMAP" id="MF_00719">
    <property type="entry name" value="CobS"/>
    <property type="match status" value="1"/>
</dbReference>
<evidence type="ECO:0000256" key="1">
    <source>
        <dbReference type="ARBA" id="ARBA00001946"/>
    </source>
</evidence>
<keyword evidence="11 19" id="KW-0460">Magnesium</keyword>
<organism evidence="20 21">
    <name type="scientific">Lentibacillus amyloliquefaciens</name>
    <dbReference type="NCBI Taxonomy" id="1472767"/>
    <lineage>
        <taxon>Bacteria</taxon>
        <taxon>Bacillati</taxon>
        <taxon>Bacillota</taxon>
        <taxon>Bacilli</taxon>
        <taxon>Bacillales</taxon>
        <taxon>Bacillaceae</taxon>
        <taxon>Lentibacillus</taxon>
    </lineage>
</organism>
<dbReference type="Proteomes" id="UP000050331">
    <property type="component" value="Chromosome"/>
</dbReference>
<dbReference type="GO" id="GO:0009236">
    <property type="term" value="P:cobalamin biosynthetic process"/>
    <property type="evidence" value="ECO:0007669"/>
    <property type="project" value="UniProtKB-UniRule"/>
</dbReference>
<reference evidence="20 21" key="1">
    <citation type="submission" date="2016-01" db="EMBL/GenBank/DDBJ databases">
        <title>Complete genome sequence of strain Lentibacillus amyloliquefaciens LAM0015T isolated from saline sediment.</title>
        <authorList>
            <person name="Wang J.-L."/>
            <person name="He M.-X."/>
        </authorList>
    </citation>
    <scope>NUCLEOTIDE SEQUENCE [LARGE SCALE GENOMIC DNA]</scope>
    <source>
        <strain evidence="20 21">LAM0015</strain>
    </source>
</reference>
<proteinExistence type="inferred from homology"/>
<feature type="transmembrane region" description="Helical" evidence="19">
    <location>
        <begin position="212"/>
        <end position="229"/>
    </location>
</feature>
<dbReference type="GO" id="GO:0005886">
    <property type="term" value="C:plasma membrane"/>
    <property type="evidence" value="ECO:0007669"/>
    <property type="project" value="UniProtKB-SubCell"/>
</dbReference>
<evidence type="ECO:0000256" key="11">
    <source>
        <dbReference type="ARBA" id="ARBA00022842"/>
    </source>
</evidence>
<keyword evidence="9 19" id="KW-0808">Transferase</keyword>
<feature type="transmembrane region" description="Helical" evidence="19">
    <location>
        <begin position="250"/>
        <end position="267"/>
    </location>
</feature>
<feature type="transmembrane region" description="Helical" evidence="19">
    <location>
        <begin position="69"/>
        <end position="92"/>
    </location>
</feature>
<dbReference type="OrthoDB" id="9794626at2"/>
<dbReference type="RefSeq" id="WP_068444343.1">
    <property type="nucleotide sequence ID" value="NZ_CP013862.1"/>
</dbReference>
<dbReference type="PANTHER" id="PTHR34148">
    <property type="entry name" value="ADENOSYLCOBINAMIDE-GDP RIBAZOLETRANSFERASE"/>
    <property type="match status" value="1"/>
</dbReference>
<dbReference type="STRING" id="1472767.AOX59_08000"/>
<evidence type="ECO:0000256" key="8">
    <source>
        <dbReference type="ARBA" id="ARBA00022573"/>
    </source>
</evidence>
<comment type="similarity">
    <text evidence="4 19">Belongs to the CobS family.</text>
</comment>
<gene>
    <name evidence="19" type="primary">cobS</name>
    <name evidence="20" type="ORF">AOX59_08000</name>
</gene>
<evidence type="ECO:0000256" key="12">
    <source>
        <dbReference type="ARBA" id="ARBA00022989"/>
    </source>
</evidence>
<keyword evidence="12 19" id="KW-1133">Transmembrane helix</keyword>
<dbReference type="GO" id="GO:0051073">
    <property type="term" value="F:adenosylcobinamide-GDP ribazoletransferase activity"/>
    <property type="evidence" value="ECO:0007669"/>
    <property type="project" value="UniProtKB-UniRule"/>
</dbReference>
<evidence type="ECO:0000256" key="4">
    <source>
        <dbReference type="ARBA" id="ARBA00010561"/>
    </source>
</evidence>
<feature type="transmembrane region" description="Helical" evidence="19">
    <location>
        <begin position="188"/>
        <end position="206"/>
    </location>
</feature>
<evidence type="ECO:0000256" key="7">
    <source>
        <dbReference type="ARBA" id="ARBA00022475"/>
    </source>
</evidence>
<dbReference type="AlphaFoldDB" id="A0A0U4FDJ0"/>
<evidence type="ECO:0000256" key="10">
    <source>
        <dbReference type="ARBA" id="ARBA00022692"/>
    </source>
</evidence>
<evidence type="ECO:0000256" key="19">
    <source>
        <dbReference type="HAMAP-Rule" id="MF_00719"/>
    </source>
</evidence>
<feature type="transmembrane region" description="Helical" evidence="19">
    <location>
        <begin position="6"/>
        <end position="24"/>
    </location>
</feature>
<comment type="cofactor">
    <cofactor evidence="1 19">
        <name>Mg(2+)</name>
        <dbReference type="ChEBI" id="CHEBI:18420"/>
    </cofactor>
</comment>
<evidence type="ECO:0000256" key="13">
    <source>
        <dbReference type="ARBA" id="ARBA00023136"/>
    </source>
</evidence>
<name>A0A0U4FDJ0_9BACI</name>
<keyword evidence="7 19" id="KW-1003">Cell membrane</keyword>
<evidence type="ECO:0000256" key="16">
    <source>
        <dbReference type="ARBA" id="ARBA00032853"/>
    </source>
</evidence>
<evidence type="ECO:0000256" key="15">
    <source>
        <dbReference type="ARBA" id="ARBA00032605"/>
    </source>
</evidence>
<evidence type="ECO:0000256" key="3">
    <source>
        <dbReference type="ARBA" id="ARBA00004663"/>
    </source>
</evidence>
<comment type="catalytic activity">
    <reaction evidence="17 19">
        <text>alpha-ribazole + adenosylcob(III)inamide-GDP = adenosylcob(III)alamin + GMP + H(+)</text>
        <dbReference type="Rhea" id="RHEA:16049"/>
        <dbReference type="ChEBI" id="CHEBI:10329"/>
        <dbReference type="ChEBI" id="CHEBI:15378"/>
        <dbReference type="ChEBI" id="CHEBI:18408"/>
        <dbReference type="ChEBI" id="CHEBI:58115"/>
        <dbReference type="ChEBI" id="CHEBI:60487"/>
        <dbReference type="EC" id="2.7.8.26"/>
    </reaction>
</comment>
<keyword evidence="13 19" id="KW-0472">Membrane</keyword>
<comment type="function">
    <text evidence="14 19">Joins adenosylcobinamide-GDP and alpha-ribazole to generate adenosylcobalamin (Ado-cobalamin). Also synthesizes adenosylcobalamin 5'-phosphate from adenosylcobinamide-GDP and alpha-ribazole 5'-phosphate.</text>
</comment>
<evidence type="ECO:0000256" key="6">
    <source>
        <dbReference type="ARBA" id="ARBA00015850"/>
    </source>
</evidence>
<evidence type="ECO:0000256" key="5">
    <source>
        <dbReference type="ARBA" id="ARBA00013200"/>
    </source>
</evidence>
<keyword evidence="10 19" id="KW-0812">Transmembrane</keyword>
<dbReference type="GO" id="GO:0008818">
    <property type="term" value="F:cobalamin 5'-phosphate synthase activity"/>
    <property type="evidence" value="ECO:0007669"/>
    <property type="project" value="UniProtKB-UniRule"/>
</dbReference>
<dbReference type="PANTHER" id="PTHR34148:SF1">
    <property type="entry name" value="ADENOSYLCOBINAMIDE-GDP RIBAZOLETRANSFERASE"/>
    <property type="match status" value="1"/>
</dbReference>
<dbReference type="EC" id="2.7.8.26" evidence="5 19"/>
<evidence type="ECO:0000256" key="9">
    <source>
        <dbReference type="ARBA" id="ARBA00022679"/>
    </source>
</evidence>
<comment type="pathway">
    <text evidence="3 19">Cofactor biosynthesis; adenosylcobalamin biosynthesis; adenosylcobalamin from cob(II)yrinate a,c-diamide: step 7/7.</text>
</comment>
<feature type="transmembrane region" description="Helical" evidence="19">
    <location>
        <begin position="116"/>
        <end position="139"/>
    </location>
</feature>
<dbReference type="Pfam" id="PF02654">
    <property type="entry name" value="CobS"/>
    <property type="match status" value="1"/>
</dbReference>
<dbReference type="InterPro" id="IPR003805">
    <property type="entry name" value="CobS"/>
</dbReference>
<dbReference type="UniPathway" id="UPA00148">
    <property type="reaction ID" value="UER00238"/>
</dbReference>
<evidence type="ECO:0000256" key="2">
    <source>
        <dbReference type="ARBA" id="ARBA00004651"/>
    </source>
</evidence>
<dbReference type="EMBL" id="CP013862">
    <property type="protein sequence ID" value="ALX48557.1"/>
    <property type="molecule type" value="Genomic_DNA"/>
</dbReference>
<comment type="catalytic activity">
    <reaction evidence="18 19">
        <text>alpha-ribazole 5'-phosphate + adenosylcob(III)inamide-GDP = adenosylcob(III)alamin 5'-phosphate + GMP + H(+)</text>
        <dbReference type="Rhea" id="RHEA:23560"/>
        <dbReference type="ChEBI" id="CHEBI:15378"/>
        <dbReference type="ChEBI" id="CHEBI:57918"/>
        <dbReference type="ChEBI" id="CHEBI:58115"/>
        <dbReference type="ChEBI" id="CHEBI:60487"/>
        <dbReference type="ChEBI" id="CHEBI:60493"/>
        <dbReference type="EC" id="2.7.8.26"/>
    </reaction>
</comment>
<feature type="transmembrane region" description="Helical" evidence="19">
    <location>
        <begin position="44"/>
        <end position="63"/>
    </location>
</feature>
<dbReference type="KEGG" id="lao:AOX59_08000"/>
<comment type="subcellular location">
    <subcellularLocation>
        <location evidence="2 19">Cell membrane</location>
        <topology evidence="2 19">Multi-pass membrane protein</topology>
    </subcellularLocation>
</comment>
<keyword evidence="8 19" id="KW-0169">Cobalamin biosynthesis</keyword>
<dbReference type="NCBIfam" id="TIGR00317">
    <property type="entry name" value="cobS"/>
    <property type="match status" value="1"/>
</dbReference>
<sequence length="268" mass="29841">MLTSLRGILTGLGINLQFFTTIPIKRELPMSRFHLSFALRTFPLLGLLQGVIYASVLFVFLSYTPFSEVIIALCLWLVMILLSGGIHLDGLIDTSDAYFSYREPEKRLEVMQDPRVGAFGVLSVVVFLGVRFVILYKLVTMAHDGTYLLVVLIPFLGKMLMGAYLQVLPAARNNGMAHFFKQGASRSFWVVYGFYLITIGSLIGLLNSELLASYFILVSFMIVIGYIIASKIKKHFGGISGDTLGASSEGMELVLWIVMWLLHSFAMV</sequence>
<keyword evidence="21" id="KW-1185">Reference proteome</keyword>
<evidence type="ECO:0000256" key="18">
    <source>
        <dbReference type="ARBA" id="ARBA00049504"/>
    </source>
</evidence>
<evidence type="ECO:0000313" key="20">
    <source>
        <dbReference type="EMBL" id="ALX48557.1"/>
    </source>
</evidence>
<feature type="transmembrane region" description="Helical" evidence="19">
    <location>
        <begin position="145"/>
        <end position="167"/>
    </location>
</feature>
<protein>
    <recommendedName>
        <fullName evidence="6 19">Adenosylcobinamide-GDP ribazoletransferase</fullName>
        <ecNumber evidence="5 19">2.7.8.26</ecNumber>
    </recommendedName>
    <alternativeName>
        <fullName evidence="16 19">Cobalamin synthase</fullName>
    </alternativeName>
    <alternativeName>
        <fullName evidence="15 19">Cobalamin-5'-phosphate synthase</fullName>
    </alternativeName>
</protein>
<accession>A0A0U4FDJ0</accession>